<dbReference type="Proteomes" id="UP000031737">
    <property type="component" value="Unassembled WGS sequence"/>
</dbReference>
<dbReference type="VEuPathDB" id="TriTrypDB:TRSC58_07561"/>
<comment type="caution">
    <text evidence="2">The sequence shown here is derived from an EMBL/GenBank/DDBJ whole genome shotgun (WGS) entry which is preliminary data.</text>
</comment>
<evidence type="ECO:0000256" key="1">
    <source>
        <dbReference type="SAM" id="Phobius"/>
    </source>
</evidence>
<dbReference type="AlphaFoldDB" id="A0A061ISX1"/>
<evidence type="ECO:0000313" key="2">
    <source>
        <dbReference type="EMBL" id="ESL04891.1"/>
    </source>
</evidence>
<protein>
    <submittedName>
        <fullName evidence="2">Uncharacterized protein</fullName>
    </submittedName>
</protein>
<evidence type="ECO:0000313" key="3">
    <source>
        <dbReference type="Proteomes" id="UP000031737"/>
    </source>
</evidence>
<feature type="transmembrane region" description="Helical" evidence="1">
    <location>
        <begin position="12"/>
        <end position="33"/>
    </location>
</feature>
<name>A0A061ISX1_TRYRA</name>
<keyword evidence="1" id="KW-0812">Transmembrane</keyword>
<keyword evidence="1" id="KW-0472">Membrane</keyword>
<sequence length="71" mass="8112">MDGFLCGKQTWCLSAALFFVFVFLLLHASLWNIDATKKLLWRSACRRGEKSKQVAGHTTAHACLRADVWER</sequence>
<accession>A0A061ISX1</accession>
<organism evidence="2 3">
    <name type="scientific">Trypanosoma rangeli SC58</name>
    <dbReference type="NCBI Taxonomy" id="429131"/>
    <lineage>
        <taxon>Eukaryota</taxon>
        <taxon>Discoba</taxon>
        <taxon>Euglenozoa</taxon>
        <taxon>Kinetoplastea</taxon>
        <taxon>Metakinetoplastina</taxon>
        <taxon>Trypanosomatida</taxon>
        <taxon>Trypanosomatidae</taxon>
        <taxon>Trypanosoma</taxon>
        <taxon>Herpetosoma</taxon>
    </lineage>
</organism>
<proteinExistence type="predicted"/>
<keyword evidence="3" id="KW-1185">Reference proteome</keyword>
<gene>
    <name evidence="2" type="ORF">TRSC58_07561</name>
</gene>
<reference evidence="2 3" key="1">
    <citation type="submission" date="2013-07" db="EMBL/GenBank/DDBJ databases">
        <authorList>
            <person name="Stoco P.H."/>
            <person name="Wagner G."/>
            <person name="Gerber A."/>
            <person name="Zaha A."/>
            <person name="Thompson C."/>
            <person name="Bartholomeu D.C."/>
            <person name="Luckemeyer D.D."/>
            <person name="Bahia D."/>
            <person name="Loreto E."/>
            <person name="Prestes E.B."/>
            <person name="Lima F.M."/>
            <person name="Rodrigues-Luiz G."/>
            <person name="Vallejo G.A."/>
            <person name="Filho J.F."/>
            <person name="Monteiro K.M."/>
            <person name="Tyler K.M."/>
            <person name="de Almeida L.G."/>
            <person name="Ortiz M.F."/>
            <person name="Siervo M.A."/>
            <person name="de Moraes M.H."/>
            <person name="Cunha O.L."/>
            <person name="Mendonca-Neto R."/>
            <person name="Silva R."/>
            <person name="Teixeira S.M."/>
            <person name="Murta S.M."/>
            <person name="Sincero T.C."/>
            <person name="Mendes T.A."/>
            <person name="Urmenyi T.P."/>
            <person name="Silva V.G."/>
            <person name="da Rocha W.D."/>
            <person name="Andersson B."/>
            <person name="Romanha A.J."/>
            <person name="Steindel M."/>
            <person name="de Vasconcelos A.T."/>
            <person name="Grisard E.C."/>
        </authorList>
    </citation>
    <scope>NUCLEOTIDE SEQUENCE [LARGE SCALE GENOMIC DNA]</scope>
    <source>
        <strain evidence="2 3">SC58</strain>
    </source>
</reference>
<keyword evidence="1" id="KW-1133">Transmembrane helix</keyword>
<dbReference type="EMBL" id="AUPL01008138">
    <property type="protein sequence ID" value="ESL04891.1"/>
    <property type="molecule type" value="Genomic_DNA"/>
</dbReference>